<dbReference type="GO" id="GO:0016787">
    <property type="term" value="F:hydrolase activity"/>
    <property type="evidence" value="ECO:0007669"/>
    <property type="project" value="UniProtKB-KW"/>
</dbReference>
<gene>
    <name evidence="1" type="ORF">ASESINO_256</name>
</gene>
<protein>
    <submittedName>
        <fullName evidence="1">MazG nucleotide pyrophosphohydrolase</fullName>
    </submittedName>
</protein>
<dbReference type="OrthoDB" id="11156at10239"/>
<dbReference type="KEGG" id="vg:29057206"/>
<proteinExistence type="predicted"/>
<organism evidence="1 2">
    <name type="scientific">Erwinia phage vB_EamM_Asesino</name>
    <dbReference type="NCBI Taxonomy" id="1883370"/>
    <lineage>
        <taxon>Viruses</taxon>
        <taxon>Duplodnaviria</taxon>
        <taxon>Heunggongvirae</taxon>
        <taxon>Uroviricota</taxon>
        <taxon>Caudoviricetes</taxon>
        <taxon>Chimalliviridae</taxon>
        <taxon>Erskinevirus</taxon>
        <taxon>Erskinevirus asesino</taxon>
    </lineage>
</organism>
<name>A0A1B2IAG2_9CAUD</name>
<dbReference type="GeneID" id="29057206"/>
<evidence type="ECO:0000313" key="2">
    <source>
        <dbReference type="Proteomes" id="UP000202181"/>
    </source>
</evidence>
<reference evidence="1" key="1">
    <citation type="submission" date="2016-06" db="EMBL/GenBank/DDBJ databases">
        <authorList>
            <person name="Berg J.A."/>
            <person name="Hyde J.R."/>
            <person name="Breakwell D.P."/>
            <person name="Hope S."/>
            <person name="Grose J.H."/>
        </authorList>
    </citation>
    <scope>NUCLEOTIDE SEQUENCE [LARGE SCALE GENOMIC DNA]</scope>
</reference>
<accession>A0A1B2IAG2</accession>
<sequence length="283" mass="31679">MGDQFVIQVPHAVIFEPNKHLADINAQMASYIHHAGSAPWEFETIYAAAVSKETGLTRVEGKVRTEDGKLEINDIVFPLRLATAVYKGEVTHPRYVRLYSIADCVNHVIGWSKARGILDNGVWFTQGTKLYEEDGEAATGVGKNKHPLIMDGLGDALVVLVNLMELTGHESLEIACWAAGDEFRMGNTHYLFHKMRYHITCAIDELWGVAGLDSPKKLDFKSFDNAVCINIEYHYSEMIAYANTLAKAYDMNLEQCFSLAWDEIKDRKGFLNADGIFIKEADA</sequence>
<dbReference type="RefSeq" id="YP_009290874.1">
    <property type="nucleotide sequence ID" value="NC_031107.2"/>
</dbReference>
<dbReference type="Proteomes" id="UP000202181">
    <property type="component" value="Segment"/>
</dbReference>
<keyword evidence="2" id="KW-1185">Reference proteome</keyword>
<evidence type="ECO:0000313" key="1">
    <source>
        <dbReference type="EMBL" id="ANZ48269.1"/>
    </source>
</evidence>
<dbReference type="EMBL" id="KX397364">
    <property type="protein sequence ID" value="ANZ48269.1"/>
    <property type="molecule type" value="Genomic_DNA"/>
</dbReference>